<feature type="compositionally biased region" description="Basic and acidic residues" evidence="1">
    <location>
        <begin position="108"/>
        <end position="121"/>
    </location>
</feature>
<feature type="compositionally biased region" description="Basic and acidic residues" evidence="1">
    <location>
        <begin position="128"/>
        <end position="230"/>
    </location>
</feature>
<organism evidence="3 4">
    <name type="scientific">Orenia marismortui</name>
    <dbReference type="NCBI Taxonomy" id="46469"/>
    <lineage>
        <taxon>Bacteria</taxon>
        <taxon>Bacillati</taxon>
        <taxon>Bacillota</taxon>
        <taxon>Clostridia</taxon>
        <taxon>Halanaerobiales</taxon>
        <taxon>Halobacteroidaceae</taxon>
        <taxon>Orenia</taxon>
    </lineage>
</organism>
<dbReference type="Pfam" id="PF18998">
    <property type="entry name" value="Flg_new_2"/>
    <property type="match status" value="1"/>
</dbReference>
<dbReference type="RefSeq" id="WP_134115117.1">
    <property type="nucleotide sequence ID" value="NZ_SOEG01000004.1"/>
</dbReference>
<dbReference type="STRING" id="926561.GCA_000379025_00348"/>
<feature type="region of interest" description="Disordered" evidence="1">
    <location>
        <begin position="108"/>
        <end position="230"/>
    </location>
</feature>
<reference evidence="3 4" key="1">
    <citation type="submission" date="2019-03" db="EMBL/GenBank/DDBJ databases">
        <title>Subsurface microbial communities from deep shales in Ohio and West Virginia, USA.</title>
        <authorList>
            <person name="Wrighton K."/>
        </authorList>
    </citation>
    <scope>NUCLEOTIDE SEQUENCE [LARGE SCALE GENOMIC DNA]</scope>
    <source>
        <strain evidence="3 4">MSL 6dP</strain>
    </source>
</reference>
<dbReference type="EMBL" id="SOEG01000004">
    <property type="protein sequence ID" value="TDX52917.1"/>
    <property type="molecule type" value="Genomic_DNA"/>
</dbReference>
<dbReference type="AlphaFoldDB" id="A0A4R8H0L0"/>
<accession>A0A4R8H0L0</accession>
<dbReference type="Proteomes" id="UP000295832">
    <property type="component" value="Unassembled WGS sequence"/>
</dbReference>
<dbReference type="PANTHER" id="PTHR42754">
    <property type="entry name" value="ENDOGLUCANASE"/>
    <property type="match status" value="1"/>
</dbReference>
<evidence type="ECO:0000313" key="3">
    <source>
        <dbReference type="EMBL" id="TDX52917.1"/>
    </source>
</evidence>
<feature type="domain" description="Bacterial repeat" evidence="2">
    <location>
        <begin position="33"/>
        <end position="100"/>
    </location>
</feature>
<sequence>MAKHKKLKLLNLLGVIVFLGFVVGSLRQVSQSTLTINVVGKGEVNYTSGIYRKGRNINLKSTGVAGWRFDHWSGDISGKENPKKVSLIDDVEIKAVFYKINNKPEVKSKNKEELEDKDKIETSGGKELGAKDETELQKKEEGLEKKEQEELEKKRQEELERKKQEELEKKRQAELERKKQEELEKKRQAELERKKQEELEKKRQAELERKKQEELEKKRQEELARKRKEELERKRQAELERKRKERLKNKEFKIMFGQEKKDLFKSVKRTSDGGYILAGWTESFASKAEDAYIVKTDYSGKQEWYKTFGGENIDRFYSVQQCSDGGYILAGLTKSFGAGRRDAYVVKLNNKGNVTWAKKFGEDKSDWFEEVRETADGGYILVGSTSAFGIGGRDGYIVKVDKRGNKEWDKVFRVKEGNEIYSVETTSDGGFVVVGYSGSPGNYQGYLAKLNYKGNKEWSREFGGQSNDKIYSITKSSNSGYILAGWTESFGAGGRDGYVIKVDSKGKKRWSKTLGGKEWDVFTSVKEFKNGDIVLVGETKILDDKGRDGYIVKLTRNGIAEWSKLYGGKGRDIFEDLDILPNNSVIIAGSREVDNNDINAYLVKVNLK</sequence>
<comment type="caution">
    <text evidence="3">The sequence shown here is derived from an EMBL/GenBank/DDBJ whole genome shotgun (WGS) entry which is preliminary data.</text>
</comment>
<dbReference type="InterPro" id="IPR011047">
    <property type="entry name" value="Quinoprotein_ADH-like_sf"/>
</dbReference>
<evidence type="ECO:0000259" key="2">
    <source>
        <dbReference type="Pfam" id="PF18998"/>
    </source>
</evidence>
<name>A0A4R8H0L0_9FIRM</name>
<evidence type="ECO:0000313" key="4">
    <source>
        <dbReference type="Proteomes" id="UP000295832"/>
    </source>
</evidence>
<evidence type="ECO:0000256" key="1">
    <source>
        <dbReference type="SAM" id="MobiDB-lite"/>
    </source>
</evidence>
<keyword evidence="4" id="KW-1185">Reference proteome</keyword>
<proteinExistence type="predicted"/>
<protein>
    <recommendedName>
        <fullName evidence="2">Bacterial repeat domain-containing protein</fullName>
    </recommendedName>
</protein>
<gene>
    <name evidence="3" type="ORF">C7959_10442</name>
</gene>
<dbReference type="PANTHER" id="PTHR42754:SF1">
    <property type="entry name" value="LIPOPROTEIN"/>
    <property type="match status" value="1"/>
</dbReference>
<dbReference type="InterPro" id="IPR044060">
    <property type="entry name" value="Bacterial_rp_domain"/>
</dbReference>
<dbReference type="SUPFAM" id="SSF50998">
    <property type="entry name" value="Quinoprotein alcohol dehydrogenase-like"/>
    <property type="match status" value="1"/>
</dbReference>